<protein>
    <submittedName>
        <fullName evidence="1">Uncharacterized protein</fullName>
    </submittedName>
</protein>
<dbReference type="AlphaFoldDB" id="A0A8K0W125"/>
<evidence type="ECO:0000313" key="1">
    <source>
        <dbReference type="EMBL" id="KAH7090358.1"/>
    </source>
</evidence>
<organism evidence="1 2">
    <name type="scientific">Paraphoma chrysanthemicola</name>
    <dbReference type="NCBI Taxonomy" id="798071"/>
    <lineage>
        <taxon>Eukaryota</taxon>
        <taxon>Fungi</taxon>
        <taxon>Dikarya</taxon>
        <taxon>Ascomycota</taxon>
        <taxon>Pezizomycotina</taxon>
        <taxon>Dothideomycetes</taxon>
        <taxon>Pleosporomycetidae</taxon>
        <taxon>Pleosporales</taxon>
        <taxon>Pleosporineae</taxon>
        <taxon>Phaeosphaeriaceae</taxon>
        <taxon>Paraphoma</taxon>
    </lineage>
</organism>
<evidence type="ECO:0000313" key="2">
    <source>
        <dbReference type="Proteomes" id="UP000813461"/>
    </source>
</evidence>
<dbReference type="Proteomes" id="UP000813461">
    <property type="component" value="Unassembled WGS sequence"/>
</dbReference>
<dbReference type="OrthoDB" id="3799439at2759"/>
<gene>
    <name evidence="1" type="ORF">FB567DRAFT_289304</name>
</gene>
<keyword evidence="2" id="KW-1185">Reference proteome</keyword>
<accession>A0A8K0W125</accession>
<proteinExistence type="predicted"/>
<sequence length="423" mass="48619">MSNIAITTMSSRRRSLSVDRFTPKTVCDTWETPDLTNVADGLRTLHLTEHTSLERALRNPPYHDLPSITSTLQSLNKKYSEAKAMIQEFTEYLDQRTVAIQGDMDTLLLEIARDRDWWDSIDVLTSGYSKAMIHKLFLINEPEDPVAYGRSIKRMISTTAARLKDLDLHGFEWFVSRAYFEIVRISNMRNGDRTALELFIHLAVDIPPSDSNWAGAEFYMKMHDDTRENIGTILYKTEKLQEPPFYGLANASRRVRTRMLQNPCRWDDRYLNRYGHNTCLYNTFLPLLDLMQRHAYFEIRSIVRLALGTRLPEELFQLVLDRTLVAEGIGTEPRILVFTTPQDSPGRVKCLLPCEHDLRSPNSLPPSDVLHDFVHDSSYEVITPNFPNSVASASSLLELEFAAAFPDRWNPYAPIESLENLTI</sequence>
<reference evidence="1" key="1">
    <citation type="journal article" date="2021" name="Nat. Commun.">
        <title>Genetic determinants of endophytism in the Arabidopsis root mycobiome.</title>
        <authorList>
            <person name="Mesny F."/>
            <person name="Miyauchi S."/>
            <person name="Thiergart T."/>
            <person name="Pickel B."/>
            <person name="Atanasova L."/>
            <person name="Karlsson M."/>
            <person name="Huettel B."/>
            <person name="Barry K.W."/>
            <person name="Haridas S."/>
            <person name="Chen C."/>
            <person name="Bauer D."/>
            <person name="Andreopoulos W."/>
            <person name="Pangilinan J."/>
            <person name="LaButti K."/>
            <person name="Riley R."/>
            <person name="Lipzen A."/>
            <person name="Clum A."/>
            <person name="Drula E."/>
            <person name="Henrissat B."/>
            <person name="Kohler A."/>
            <person name="Grigoriev I.V."/>
            <person name="Martin F.M."/>
            <person name="Hacquard S."/>
        </authorList>
    </citation>
    <scope>NUCLEOTIDE SEQUENCE</scope>
    <source>
        <strain evidence="1">MPI-SDFR-AT-0120</strain>
    </source>
</reference>
<name>A0A8K0W125_9PLEO</name>
<dbReference type="EMBL" id="JAGMVJ010000005">
    <property type="protein sequence ID" value="KAH7090358.1"/>
    <property type="molecule type" value="Genomic_DNA"/>
</dbReference>
<comment type="caution">
    <text evidence="1">The sequence shown here is derived from an EMBL/GenBank/DDBJ whole genome shotgun (WGS) entry which is preliminary data.</text>
</comment>